<dbReference type="Proteomes" id="UP000326336">
    <property type="component" value="Unassembled WGS sequence"/>
</dbReference>
<reference evidence="3 4" key="1">
    <citation type="journal article" date="2019" name="Int. J. Syst. Evol. Microbiol.">
        <title>Bifidobacterium jacchi sp. nov., isolated from the faeces of a baby common marmoset (Callithrix jacchus).</title>
        <authorList>
            <person name="Modesto M."/>
            <person name="Watanabe K."/>
            <person name="Arita M."/>
            <person name="Satti M."/>
            <person name="Oki K."/>
            <person name="Sciavilla P."/>
            <person name="Patavino C."/>
            <person name="Camma C."/>
            <person name="Michelini S."/>
            <person name="Sgorbati B."/>
            <person name="Mattarelli P."/>
        </authorList>
    </citation>
    <scope>NUCLEOTIDE SEQUENCE [LARGE SCALE GENOMIC DNA]</scope>
    <source>
        <strain evidence="3 4">MRM 9.3</strain>
    </source>
</reference>
<proteinExistence type="predicted"/>
<keyword evidence="2" id="KW-0812">Transmembrane</keyword>
<comment type="caution">
    <text evidence="3">The sequence shown here is derived from an EMBL/GenBank/DDBJ whole genome shotgun (WGS) entry which is preliminary data.</text>
</comment>
<evidence type="ECO:0000256" key="2">
    <source>
        <dbReference type="SAM" id="Phobius"/>
    </source>
</evidence>
<dbReference type="AlphaFoldDB" id="A0A5N5RNQ7"/>
<accession>A0A5N5RNQ7</accession>
<sequence>MAHGIRIGADPDTTTTATTTATDTAPPASTIENSEIANHEITGDDSGAMERNPAMQTQHPYAPDPLDAVRCRPADAGGGIGPPSDRMRTIRGLRAASRTLLLIAAVLAALAIAAFLYLNRGVYHPADALVLIGASLLMIVMPTLLLIGASLRVACAVMLRRADPHHRRDGPSSVQANAPDPQDSLT</sequence>
<feature type="region of interest" description="Disordered" evidence="1">
    <location>
        <begin position="164"/>
        <end position="186"/>
    </location>
</feature>
<name>A0A5N5RNQ7_9BIFI</name>
<evidence type="ECO:0000313" key="4">
    <source>
        <dbReference type="Proteomes" id="UP000326336"/>
    </source>
</evidence>
<dbReference type="RefSeq" id="WP_151915813.1">
    <property type="nucleotide sequence ID" value="NZ_RQSP01000001.1"/>
</dbReference>
<gene>
    <name evidence="3" type="ORF">EHS19_00325</name>
</gene>
<keyword evidence="2" id="KW-0472">Membrane</keyword>
<organism evidence="3 4">
    <name type="scientific">Bifidobacterium jacchi</name>
    <dbReference type="NCBI Taxonomy" id="2490545"/>
    <lineage>
        <taxon>Bacteria</taxon>
        <taxon>Bacillati</taxon>
        <taxon>Actinomycetota</taxon>
        <taxon>Actinomycetes</taxon>
        <taxon>Bifidobacteriales</taxon>
        <taxon>Bifidobacteriaceae</taxon>
        <taxon>Bifidobacterium</taxon>
    </lineage>
</organism>
<feature type="transmembrane region" description="Helical" evidence="2">
    <location>
        <begin position="95"/>
        <end position="118"/>
    </location>
</feature>
<protein>
    <submittedName>
        <fullName evidence="3">Uncharacterized protein</fullName>
    </submittedName>
</protein>
<evidence type="ECO:0000313" key="3">
    <source>
        <dbReference type="EMBL" id="KAB5608723.1"/>
    </source>
</evidence>
<feature type="compositionally biased region" description="Low complexity" evidence="1">
    <location>
        <begin position="10"/>
        <end position="28"/>
    </location>
</feature>
<keyword evidence="4" id="KW-1185">Reference proteome</keyword>
<keyword evidence="2" id="KW-1133">Transmembrane helix</keyword>
<feature type="transmembrane region" description="Helical" evidence="2">
    <location>
        <begin position="130"/>
        <end position="159"/>
    </location>
</feature>
<evidence type="ECO:0000256" key="1">
    <source>
        <dbReference type="SAM" id="MobiDB-lite"/>
    </source>
</evidence>
<dbReference type="EMBL" id="RQSP01000001">
    <property type="protein sequence ID" value="KAB5608723.1"/>
    <property type="molecule type" value="Genomic_DNA"/>
</dbReference>
<feature type="region of interest" description="Disordered" evidence="1">
    <location>
        <begin position="1"/>
        <end position="65"/>
    </location>
</feature>